<protein>
    <submittedName>
        <fullName evidence="6">Uridine nucleosidase 1</fullName>
        <ecNumber evidence="6">3.2.2.3</ecNumber>
    </submittedName>
</protein>
<evidence type="ECO:0000256" key="3">
    <source>
        <dbReference type="ARBA" id="ARBA00023295"/>
    </source>
</evidence>
<proteinExistence type="inferred from homology"/>
<evidence type="ECO:0000313" key="6">
    <source>
        <dbReference type="EMBL" id="KAK5148059.1"/>
    </source>
</evidence>
<dbReference type="GO" id="GO:0045437">
    <property type="term" value="F:uridine nucleosidase activity"/>
    <property type="evidence" value="ECO:0007669"/>
    <property type="project" value="UniProtKB-EC"/>
</dbReference>
<dbReference type="InterPro" id="IPR029058">
    <property type="entry name" value="AB_hydrolase_fold"/>
</dbReference>
<dbReference type="PANTHER" id="PTHR12304:SF4">
    <property type="entry name" value="URIDINE NUCLEOSIDASE"/>
    <property type="match status" value="1"/>
</dbReference>
<dbReference type="InterPro" id="IPR013595">
    <property type="entry name" value="Pept_S33_TAP-like_C"/>
</dbReference>
<evidence type="ECO:0000256" key="2">
    <source>
        <dbReference type="ARBA" id="ARBA00022801"/>
    </source>
</evidence>
<evidence type="ECO:0000259" key="4">
    <source>
        <dbReference type="Pfam" id="PF01156"/>
    </source>
</evidence>
<dbReference type="SUPFAM" id="SSF53590">
    <property type="entry name" value="Nucleoside hydrolase"/>
    <property type="match status" value="1"/>
</dbReference>
<sequence length="494" mass="52355">MNCIHYSIRPHHRFEGPWIANTSHPLLLIGNTADPVTPVTHAINMAKGFTGAVALTQDSSGHCSISTYSNCTVQYVRRYFDTGELPPVNTTCPADEMPFGPGAEEAVLVGVEVMEARERHATIAAALHGAGGGLLGSSVADGRAAAGWFESNDVDLLGISTVYGNAPLENTTYNTRAILKAIGREDVPVYPGASRPSCREAAHAPDIHGASGLDGTHCLPEPTVPARTTDAVLAMYEGLKAEPAGTAWLVAVGALTNIAALFTKHSHLIDHIAGLSIMGGAVGGGFTDAPMGTVAGEGERFGNHTPYAEFNIYCDPEAARAIFSDPVLAAKTTLIPLDLTHQFLATSEVQKSLLYGSTQSGPSEMTLRSVNPVRRLFFEILTFFAKTYADVFGLKEGPPLHNPLAVAAAFRRELFVYNEQGQTEHEHFTVNVVVEGEHGDSDQIRSGPSECGRTIVRKLPSGQPGVTIPRGLDAPALWNLIEASLGAAEAASEK</sequence>
<feature type="domain" description="Peptidase S33 tripeptidyl aminopeptidase-like C-terminal" evidence="5">
    <location>
        <begin position="3"/>
        <end position="92"/>
    </location>
</feature>
<dbReference type="Pfam" id="PF01156">
    <property type="entry name" value="IU_nuc_hydro"/>
    <property type="match status" value="1"/>
</dbReference>
<feature type="domain" description="Inosine/uridine-preferring nucleoside hydrolase" evidence="4">
    <location>
        <begin position="151"/>
        <end position="479"/>
    </location>
</feature>
<name>A0ABR0LFM7_9PEZI</name>
<dbReference type="EMBL" id="JAVRRR010000016">
    <property type="protein sequence ID" value="KAK5148059.1"/>
    <property type="molecule type" value="Genomic_DNA"/>
</dbReference>
<comment type="caution">
    <text evidence="6">The sequence shown here is derived from an EMBL/GenBank/DDBJ whole genome shotgun (WGS) entry which is preliminary data.</text>
</comment>
<evidence type="ECO:0000313" key="7">
    <source>
        <dbReference type="Proteomes" id="UP001308179"/>
    </source>
</evidence>
<evidence type="ECO:0000259" key="5">
    <source>
        <dbReference type="Pfam" id="PF08386"/>
    </source>
</evidence>
<organism evidence="6 7">
    <name type="scientific">Rachicladosporium monterosium</name>
    <dbReference type="NCBI Taxonomy" id="1507873"/>
    <lineage>
        <taxon>Eukaryota</taxon>
        <taxon>Fungi</taxon>
        <taxon>Dikarya</taxon>
        <taxon>Ascomycota</taxon>
        <taxon>Pezizomycotina</taxon>
        <taxon>Dothideomycetes</taxon>
        <taxon>Dothideomycetidae</taxon>
        <taxon>Cladosporiales</taxon>
        <taxon>Cladosporiaceae</taxon>
        <taxon>Rachicladosporium</taxon>
    </lineage>
</organism>
<dbReference type="Proteomes" id="UP001308179">
    <property type="component" value="Unassembled WGS sequence"/>
</dbReference>
<evidence type="ECO:0000256" key="1">
    <source>
        <dbReference type="ARBA" id="ARBA00009176"/>
    </source>
</evidence>
<dbReference type="SUPFAM" id="SSF53474">
    <property type="entry name" value="alpha/beta-Hydrolases"/>
    <property type="match status" value="1"/>
</dbReference>
<dbReference type="InterPro" id="IPR001910">
    <property type="entry name" value="Inosine/uridine_hydrolase_dom"/>
</dbReference>
<gene>
    <name evidence="6" type="primary">URH1</name>
    <name evidence="6" type="ORF">LTR32_000575</name>
</gene>
<dbReference type="Pfam" id="PF08386">
    <property type="entry name" value="Abhydrolase_4"/>
    <property type="match status" value="1"/>
</dbReference>
<dbReference type="PANTHER" id="PTHR12304">
    <property type="entry name" value="INOSINE-URIDINE PREFERRING NUCLEOSIDE HYDROLASE"/>
    <property type="match status" value="1"/>
</dbReference>
<dbReference type="InterPro" id="IPR036452">
    <property type="entry name" value="Ribo_hydro-like"/>
</dbReference>
<dbReference type="EC" id="3.2.2.3" evidence="6"/>
<dbReference type="Gene3D" id="3.90.245.10">
    <property type="entry name" value="Ribonucleoside hydrolase-like"/>
    <property type="match status" value="1"/>
</dbReference>
<accession>A0ABR0LFM7</accession>
<keyword evidence="3 6" id="KW-0326">Glycosidase</keyword>
<keyword evidence="2 6" id="KW-0378">Hydrolase</keyword>
<comment type="similarity">
    <text evidence="1">Belongs to the IUNH family.</text>
</comment>
<keyword evidence="7" id="KW-1185">Reference proteome</keyword>
<reference evidence="6 7" key="1">
    <citation type="submission" date="2023-08" db="EMBL/GenBank/DDBJ databases">
        <title>Black Yeasts Isolated from many extreme environments.</title>
        <authorList>
            <person name="Coleine C."/>
            <person name="Stajich J.E."/>
            <person name="Selbmann L."/>
        </authorList>
    </citation>
    <scope>NUCLEOTIDE SEQUENCE [LARGE SCALE GENOMIC DNA]</scope>
    <source>
        <strain evidence="6 7">CCFEE 5386</strain>
    </source>
</reference>
<dbReference type="InterPro" id="IPR023186">
    <property type="entry name" value="IUNH"/>
</dbReference>